<evidence type="ECO:0000313" key="4">
    <source>
        <dbReference type="Proteomes" id="UP001358614"/>
    </source>
</evidence>
<keyword evidence="2" id="KW-0472">Membrane</keyword>
<dbReference type="Proteomes" id="UP001358614">
    <property type="component" value="Chromosome 3"/>
</dbReference>
<feature type="compositionally biased region" description="Basic and acidic residues" evidence="1">
    <location>
        <begin position="100"/>
        <end position="124"/>
    </location>
</feature>
<evidence type="ECO:0000256" key="1">
    <source>
        <dbReference type="SAM" id="MobiDB-lite"/>
    </source>
</evidence>
<feature type="transmembrane region" description="Helical" evidence="2">
    <location>
        <begin position="20"/>
        <end position="37"/>
    </location>
</feature>
<organism evidence="3 4">
    <name type="scientific">Kwoniella europaea PYCC6329</name>
    <dbReference type="NCBI Taxonomy" id="1423913"/>
    <lineage>
        <taxon>Eukaryota</taxon>
        <taxon>Fungi</taxon>
        <taxon>Dikarya</taxon>
        <taxon>Basidiomycota</taxon>
        <taxon>Agaricomycotina</taxon>
        <taxon>Tremellomycetes</taxon>
        <taxon>Tremellales</taxon>
        <taxon>Cryptococcaceae</taxon>
        <taxon>Kwoniella</taxon>
    </lineage>
</organism>
<dbReference type="RefSeq" id="XP_066088364.1">
    <property type="nucleotide sequence ID" value="XM_066232267.1"/>
</dbReference>
<reference evidence="3 4" key="1">
    <citation type="submission" date="2024-01" db="EMBL/GenBank/DDBJ databases">
        <title>Comparative genomics of Cryptococcus and Kwoniella reveals pathogenesis evolution and contrasting modes of karyotype evolution via chromosome fusion or intercentromeric recombination.</title>
        <authorList>
            <person name="Coelho M.A."/>
            <person name="David-Palma M."/>
            <person name="Shea T."/>
            <person name="Bowers K."/>
            <person name="McGinley-Smith S."/>
            <person name="Mohammad A.W."/>
            <person name="Gnirke A."/>
            <person name="Yurkov A.M."/>
            <person name="Nowrousian M."/>
            <person name="Sun S."/>
            <person name="Cuomo C.A."/>
            <person name="Heitman J."/>
        </authorList>
    </citation>
    <scope>NUCLEOTIDE SEQUENCE [LARGE SCALE GENOMIC DNA]</scope>
    <source>
        <strain evidence="3 4">PYCC6329</strain>
    </source>
</reference>
<feature type="compositionally biased region" description="Basic and acidic residues" evidence="1">
    <location>
        <begin position="45"/>
        <end position="93"/>
    </location>
</feature>
<feature type="region of interest" description="Disordered" evidence="1">
    <location>
        <begin position="38"/>
        <end position="211"/>
    </location>
</feature>
<dbReference type="AlphaFoldDB" id="A0AAX4KVJ2"/>
<name>A0AAX4KVJ2_9TREE</name>
<sequence>MASVVTSHRAGLVRGARPEAILIVLFLLIALFVFLGGGKKKGKGKSSERREEGGEARDSKGRSRRSEPDSDSESGRSDTDRKNRTKRSSDRGRTPTSSSDEERDKKERERAERRKKRKDEEEKDRKKKSQEQAAQAKAQAQEDQVPRMDAPSLVDEIIDPLSDKLWQRDPTKRPERPSGRSPPILLKRDENNQWTRPPLSGKKGVSFNDGGIQGKELSSVAAYNHEDPSNRIYDQSHTDIKRNHISTERGRDGDVLQGKIDGSQSPLIDLIKSGKLSEKLVGMMKRLEWACLIDHLDLLNQIPQNVLKESNDIINKETFIPKIGPVPNAIIDIIQQMLIEKVIDLPLVLSSQSNPNMEHVNPNVPYDEDPDIRPLDKKTVQDKFINKHLYQFGIAAEDIRDHLGYGHWKDLGVDAIREVVYKWTERKMKEASEPQSRTQSGRGEEEQYDIFRLLLGYFLPYYRALTSFRPKHFKERDKVPGFNEKVGPVNAGLVQWLRYIGKCLLISRIFSENGSEVSLDLSLKVQVSKRSRQVGFIVDYTLFIPKPTQDEGQRRLIGMIYQSREILERVKHTLILWVNHLNEKVYPPRESGNHLFNDLYPFQINRLTFRPGLPLQAIDFQSLQRSLTSPNPPDTSDGREKMIMNVSSSHIEEMSERTKQRGEGPSFFGELYRTITCQMIRFINKRQYHWYKPTDAEGGGVYEKFDEKQFEFLLMLIGPGLSKVQLTEEYKSKTTGEKIKDKDSMLEYNYGDTVKYSQLQAIDFGGLIPIEKSPAGYASFGEKKIVKIDLFKGLKWILLPIQLDTGDSQDSGAVHSANLVVNDNLGLTNYLYGNSQNSLSVTFHGRSLEDKNRLAVELAQTTVEQINRWIKDISENTNMNDEQQIRRRVLDKVDMTKRMIRNKVKFVIISPNTQHKQQQQQAEIENFDDTNNLNDFDIPREMLPPGLVG</sequence>
<dbReference type="KEGG" id="ker:91107333"/>
<feature type="compositionally biased region" description="Basic and acidic residues" evidence="1">
    <location>
        <begin position="161"/>
        <end position="178"/>
    </location>
</feature>
<proteinExistence type="predicted"/>
<keyword evidence="2" id="KW-0812">Transmembrane</keyword>
<accession>A0AAX4KVJ2</accession>
<evidence type="ECO:0000256" key="2">
    <source>
        <dbReference type="SAM" id="Phobius"/>
    </source>
</evidence>
<keyword evidence="4" id="KW-1185">Reference proteome</keyword>
<gene>
    <name evidence="3" type="ORF">V865_008532</name>
</gene>
<evidence type="ECO:0000313" key="3">
    <source>
        <dbReference type="EMBL" id="WWD10397.1"/>
    </source>
</evidence>
<keyword evidence="2" id="KW-1133">Transmembrane helix</keyword>
<dbReference type="EMBL" id="CP144091">
    <property type="protein sequence ID" value="WWD10397.1"/>
    <property type="molecule type" value="Genomic_DNA"/>
</dbReference>
<dbReference type="GeneID" id="91107333"/>
<protein>
    <submittedName>
        <fullName evidence="3">Uncharacterized protein</fullName>
    </submittedName>
</protein>
<feature type="compositionally biased region" description="Low complexity" evidence="1">
    <location>
        <begin position="131"/>
        <end position="142"/>
    </location>
</feature>